<feature type="transmembrane region" description="Helical" evidence="8">
    <location>
        <begin position="373"/>
        <end position="400"/>
    </location>
</feature>
<dbReference type="EMBL" id="AP025516">
    <property type="protein sequence ID" value="BDD88147.1"/>
    <property type="molecule type" value="Genomic_DNA"/>
</dbReference>
<evidence type="ECO:0000256" key="3">
    <source>
        <dbReference type="ARBA" id="ARBA00022692"/>
    </source>
</evidence>
<reference evidence="10 11" key="1">
    <citation type="submission" date="2022-01" db="EMBL/GenBank/DDBJ databases">
        <title>Desulfofustis limnae sp. nov., a novel mesophilic sulfate-reducing bacterium isolated from marsh soil.</title>
        <authorList>
            <person name="Watanabe M."/>
            <person name="Takahashi A."/>
            <person name="Kojima H."/>
            <person name="Fukui M."/>
        </authorList>
    </citation>
    <scope>NUCLEOTIDE SEQUENCE [LARGE SCALE GENOMIC DNA]</scope>
    <source>
        <strain evidence="10 11">PPLL</strain>
    </source>
</reference>
<keyword evidence="3 7" id="KW-0812">Transmembrane</keyword>
<feature type="transmembrane region" description="Helical" evidence="8">
    <location>
        <begin position="6"/>
        <end position="22"/>
    </location>
</feature>
<evidence type="ECO:0000313" key="11">
    <source>
        <dbReference type="Proteomes" id="UP000830055"/>
    </source>
</evidence>
<sequence>MWSPEIPAFVPLLIGALLALITRGWLRGAVTLAVIVVSGLLLLQVPAGTSVQLSFLGYDLMPYRVDKLSLMFGYVFHIAALIGVIFALHVKDTLQQVAALVYAAAALGAVFAGDLLTLFVFWELLAVSSVFLIWARRTERSYVAGLRYLIIQVLSGVILLAGLLAHGSATGSLAFGYIGLDGVGSWLIFLAFGIKACFPLLHNWLTDAYPEATPTGTVFLSAFTTKVAVYALARSFPGTELLVFIGAAMTCFPIFFAVIENDLRRVLAYSLINQVGFMVCGIGIGTALSINGAVSHAFNDIIFKGLLFMSMGAVLHMTGRINGSDLGGLYKSMPKTALLCIVGAASISAFPLFSGFVSKSMVMAAALEEGYDWVWLMLLFASAGVFHHAGIKIPYFAFFAHDSGIRTSEPPTNMLTAMTIAAVLCVAIGVYPQWVYQLLPFDTGYNPYDATHVLTQTQLLFFSALAFVWLNLQKMYPPELHSVNLDAEWLYRRFAPRLIGAGFSRVWQLDRNFREWCLSRITGLINYLAQLHYPGGRGSVTRPTGHMVIWVAVLLAVYLWLLLSFPNAAMVGH</sequence>
<evidence type="ECO:0000256" key="4">
    <source>
        <dbReference type="ARBA" id="ARBA00022989"/>
    </source>
</evidence>
<dbReference type="InterPro" id="IPR001750">
    <property type="entry name" value="ND/Mrp_TM"/>
</dbReference>
<feature type="transmembrane region" description="Helical" evidence="8">
    <location>
        <begin position="97"/>
        <end position="113"/>
    </location>
</feature>
<proteinExistence type="predicted"/>
<dbReference type="Proteomes" id="UP000830055">
    <property type="component" value="Chromosome"/>
</dbReference>
<feature type="transmembrane region" description="Helical" evidence="8">
    <location>
        <begin position="547"/>
        <end position="565"/>
    </location>
</feature>
<feature type="transmembrane region" description="Helical" evidence="8">
    <location>
        <begin position="266"/>
        <end position="290"/>
    </location>
</feature>
<dbReference type="PANTHER" id="PTHR42682">
    <property type="entry name" value="HYDROGENASE-4 COMPONENT F"/>
    <property type="match status" value="1"/>
</dbReference>
<name>A0ABN6M5I7_9BACT</name>
<dbReference type="InterPro" id="IPR052175">
    <property type="entry name" value="ComplexI-like_HydComp"/>
</dbReference>
<evidence type="ECO:0000256" key="6">
    <source>
        <dbReference type="ARBA" id="ARBA00023136"/>
    </source>
</evidence>
<feature type="transmembrane region" description="Helical" evidence="8">
    <location>
        <begin position="336"/>
        <end position="353"/>
    </location>
</feature>
<feature type="transmembrane region" description="Helical" evidence="8">
    <location>
        <begin position="412"/>
        <end position="434"/>
    </location>
</feature>
<dbReference type="RefSeq" id="WP_284151534.1">
    <property type="nucleotide sequence ID" value="NZ_AP025516.1"/>
</dbReference>
<evidence type="ECO:0000313" key="10">
    <source>
        <dbReference type="EMBL" id="BDD88147.1"/>
    </source>
</evidence>
<comment type="subcellular location">
    <subcellularLocation>
        <location evidence="1">Cell membrane</location>
        <topology evidence="1">Multi-pass membrane protein</topology>
    </subcellularLocation>
    <subcellularLocation>
        <location evidence="7">Membrane</location>
        <topology evidence="7">Multi-pass membrane protein</topology>
    </subcellularLocation>
</comment>
<dbReference type="Pfam" id="PF00361">
    <property type="entry name" value="Proton_antipo_M"/>
    <property type="match status" value="1"/>
</dbReference>
<accession>A0ABN6M5I7</accession>
<feature type="transmembrane region" description="Helical" evidence="8">
    <location>
        <begin position="296"/>
        <end position="315"/>
    </location>
</feature>
<feature type="domain" description="NADH:quinone oxidoreductase/Mrp antiporter transmembrane" evidence="9">
    <location>
        <begin position="112"/>
        <end position="382"/>
    </location>
</feature>
<evidence type="ECO:0000256" key="8">
    <source>
        <dbReference type="SAM" id="Phobius"/>
    </source>
</evidence>
<organism evidence="10 11">
    <name type="scientific">Desulfofustis limnaeus</name>
    <dbReference type="NCBI Taxonomy" id="2740163"/>
    <lineage>
        <taxon>Bacteria</taxon>
        <taxon>Pseudomonadati</taxon>
        <taxon>Thermodesulfobacteriota</taxon>
        <taxon>Desulfobulbia</taxon>
        <taxon>Desulfobulbales</taxon>
        <taxon>Desulfocapsaceae</taxon>
        <taxon>Desulfofustis</taxon>
    </lineage>
</organism>
<dbReference type="PANTHER" id="PTHR42682:SF4">
    <property type="entry name" value="NADH-UBIQUINONE_PLASTOQUINONE"/>
    <property type="match status" value="1"/>
</dbReference>
<protein>
    <submittedName>
        <fullName evidence="10">Na(+)/H(+) antiporter subunit D</fullName>
    </submittedName>
</protein>
<evidence type="ECO:0000256" key="2">
    <source>
        <dbReference type="ARBA" id="ARBA00022475"/>
    </source>
</evidence>
<keyword evidence="5" id="KW-0560">Oxidoreductase</keyword>
<keyword evidence="6 8" id="KW-0472">Membrane</keyword>
<keyword evidence="4 8" id="KW-1133">Transmembrane helix</keyword>
<feature type="transmembrane region" description="Helical" evidence="8">
    <location>
        <begin position="29"/>
        <end position="48"/>
    </location>
</feature>
<evidence type="ECO:0000256" key="5">
    <source>
        <dbReference type="ARBA" id="ARBA00023002"/>
    </source>
</evidence>
<gene>
    <name evidence="10" type="ORF">DPPLL_25120</name>
</gene>
<feature type="transmembrane region" description="Helical" evidence="8">
    <location>
        <begin position="454"/>
        <end position="472"/>
    </location>
</feature>
<feature type="transmembrane region" description="Helical" evidence="8">
    <location>
        <begin position="148"/>
        <end position="166"/>
    </location>
</feature>
<keyword evidence="11" id="KW-1185">Reference proteome</keyword>
<feature type="transmembrane region" description="Helical" evidence="8">
    <location>
        <begin position="68"/>
        <end position="90"/>
    </location>
</feature>
<evidence type="ECO:0000259" key="9">
    <source>
        <dbReference type="Pfam" id="PF00361"/>
    </source>
</evidence>
<feature type="transmembrane region" description="Helical" evidence="8">
    <location>
        <begin position="241"/>
        <end position="259"/>
    </location>
</feature>
<evidence type="ECO:0000256" key="7">
    <source>
        <dbReference type="RuleBase" id="RU000320"/>
    </source>
</evidence>
<dbReference type="NCBIfam" id="NF009310">
    <property type="entry name" value="PRK12668.1"/>
    <property type="match status" value="1"/>
</dbReference>
<evidence type="ECO:0000256" key="1">
    <source>
        <dbReference type="ARBA" id="ARBA00004651"/>
    </source>
</evidence>
<keyword evidence="2" id="KW-1003">Cell membrane</keyword>